<dbReference type="AlphaFoldDB" id="A0ABC8KF34"/>
<evidence type="ECO:0000313" key="2">
    <source>
        <dbReference type="Proteomes" id="UP001642260"/>
    </source>
</evidence>
<dbReference type="InterPro" id="IPR010410">
    <property type="entry name" value="DUF1005"/>
</dbReference>
<accession>A0ABC8KF34</accession>
<keyword evidence="2" id="KW-1185">Reference proteome</keyword>
<evidence type="ECO:0000313" key="1">
    <source>
        <dbReference type="EMBL" id="CAH8357086.1"/>
    </source>
</evidence>
<dbReference type="PANTHER" id="PTHR31317:SF20">
    <property type="entry name" value="(RAPE) HYPOTHETICAL PROTEIN"/>
    <property type="match status" value="1"/>
</dbReference>
<name>A0ABC8KF34_ERUVS</name>
<protein>
    <submittedName>
        <fullName evidence="1">Uncharacterized protein</fullName>
    </submittedName>
</protein>
<proteinExistence type="predicted"/>
<dbReference type="Proteomes" id="UP001642260">
    <property type="component" value="Unassembled WGS sequence"/>
</dbReference>
<comment type="caution">
    <text evidence="1">The sequence shown here is derived from an EMBL/GenBank/DDBJ whole genome shotgun (WGS) entry which is preliminary data.</text>
</comment>
<organism evidence="1 2">
    <name type="scientific">Eruca vesicaria subsp. sativa</name>
    <name type="common">Garden rocket</name>
    <name type="synonym">Eruca sativa</name>
    <dbReference type="NCBI Taxonomy" id="29727"/>
    <lineage>
        <taxon>Eukaryota</taxon>
        <taxon>Viridiplantae</taxon>
        <taxon>Streptophyta</taxon>
        <taxon>Embryophyta</taxon>
        <taxon>Tracheophyta</taxon>
        <taxon>Spermatophyta</taxon>
        <taxon>Magnoliopsida</taxon>
        <taxon>eudicotyledons</taxon>
        <taxon>Gunneridae</taxon>
        <taxon>Pentapetalae</taxon>
        <taxon>rosids</taxon>
        <taxon>malvids</taxon>
        <taxon>Brassicales</taxon>
        <taxon>Brassicaceae</taxon>
        <taxon>Brassiceae</taxon>
        <taxon>Eruca</taxon>
    </lineage>
</organism>
<sequence length="140" mass="16353">MSNILASFTLSKAQIQWSHMKPERNVLSVEVYSSIASCGLITFAGVKLIGRFKVLLDLKMAKTKMCLAHHGWVALRTNKKLKNMKNPKLHFSVRVEPDQKFMFEFDREPECNPKVFSDTWKQERNCFHMQVWNKKLGESY</sequence>
<gene>
    <name evidence="1" type="ORF">ERUC_LOCUS22841</name>
</gene>
<dbReference type="Pfam" id="PF06219">
    <property type="entry name" value="DUF1005"/>
    <property type="match status" value="1"/>
</dbReference>
<dbReference type="EMBL" id="CAKOAT010227599">
    <property type="protein sequence ID" value="CAH8357086.1"/>
    <property type="molecule type" value="Genomic_DNA"/>
</dbReference>
<dbReference type="PANTHER" id="PTHR31317">
    <property type="entry name" value="OS08G0163500 PROTEIN"/>
    <property type="match status" value="1"/>
</dbReference>
<reference evidence="1 2" key="1">
    <citation type="submission" date="2022-03" db="EMBL/GenBank/DDBJ databases">
        <authorList>
            <person name="Macdonald S."/>
            <person name="Ahmed S."/>
            <person name="Newling K."/>
        </authorList>
    </citation>
    <scope>NUCLEOTIDE SEQUENCE [LARGE SCALE GENOMIC DNA]</scope>
</reference>